<evidence type="ECO:0000256" key="8">
    <source>
        <dbReference type="NCBIfam" id="TIGR00445"/>
    </source>
</evidence>
<keyword evidence="7 9" id="KW-0479">Metal-binding</keyword>
<comment type="function">
    <text evidence="7">Catalyzes the initial step of the lipid cycle reactions in the biosynthesis of the cell wall peptidoglycan: transfers peptidoglycan precursor phospho-MurNAc-pentapeptide from UDP-MurNAc-pentapeptide onto the lipid carrier undecaprenyl phosphate, yielding undecaprenyl-pyrophosphoryl-MurNAc-pentapeptide, known as lipid I.</text>
</comment>
<feature type="binding site" evidence="9">
    <location>
        <position position="172"/>
    </location>
    <ligand>
        <name>Mg(2+)</name>
        <dbReference type="ChEBI" id="CHEBI:18420"/>
    </ligand>
</feature>
<dbReference type="InterPro" id="IPR003524">
    <property type="entry name" value="PNAcMuramoyl-5peptid_Trfase"/>
</dbReference>
<comment type="caution">
    <text evidence="10">The sequence shown here is derived from an EMBL/GenBank/DDBJ whole genome shotgun (WGS) entry which is preliminary data.</text>
</comment>
<keyword evidence="5 7" id="KW-1133">Transmembrane helix</keyword>
<keyword evidence="7" id="KW-0132">Cell division</keyword>
<keyword evidence="7" id="KW-0961">Cell wall biogenesis/degradation</keyword>
<feature type="transmembrane region" description="Helical" evidence="7">
    <location>
        <begin position="303"/>
        <end position="327"/>
    </location>
</feature>
<dbReference type="GO" id="GO:0008963">
    <property type="term" value="F:phospho-N-acetylmuramoyl-pentapeptide-transferase activity"/>
    <property type="evidence" value="ECO:0007669"/>
    <property type="project" value="UniProtKB-UniRule"/>
</dbReference>
<evidence type="ECO:0000256" key="9">
    <source>
        <dbReference type="PIRSR" id="PIRSR600715-1"/>
    </source>
</evidence>
<dbReference type="CDD" id="cd06852">
    <property type="entry name" value="GT_MraY"/>
    <property type="match status" value="1"/>
</dbReference>
<evidence type="ECO:0000313" key="11">
    <source>
        <dbReference type="Proteomes" id="UP000886743"/>
    </source>
</evidence>
<feature type="transmembrane region" description="Helical" evidence="7">
    <location>
        <begin position="54"/>
        <end position="75"/>
    </location>
</feature>
<comment type="subcellular location">
    <subcellularLocation>
        <location evidence="7">Cell membrane</location>
        <topology evidence="7">Multi-pass membrane protein</topology>
    </subcellularLocation>
    <subcellularLocation>
        <location evidence="1">Membrane</location>
        <topology evidence="1">Multi-pass membrane protein</topology>
    </subcellularLocation>
</comment>
<keyword evidence="3 7" id="KW-0808">Transferase</keyword>
<feature type="transmembrane region" description="Helical" evidence="7">
    <location>
        <begin position="228"/>
        <end position="248"/>
    </location>
</feature>
<comment type="cofactor">
    <cofactor evidence="7 9">
        <name>Mg(2+)</name>
        <dbReference type="ChEBI" id="CHEBI:18420"/>
    </cofactor>
</comment>
<reference evidence="10" key="1">
    <citation type="submission" date="2020-10" db="EMBL/GenBank/DDBJ databases">
        <authorList>
            <person name="Gilroy R."/>
        </authorList>
    </citation>
    <scope>NUCLEOTIDE SEQUENCE</scope>
    <source>
        <strain evidence="10">4920</strain>
    </source>
</reference>
<dbReference type="GO" id="GO:0071555">
    <property type="term" value="P:cell wall organization"/>
    <property type="evidence" value="ECO:0007669"/>
    <property type="project" value="UniProtKB-KW"/>
</dbReference>
<dbReference type="EC" id="2.7.8.13" evidence="7 8"/>
<comment type="catalytic activity">
    <reaction evidence="7">
        <text>UDP-N-acetyl-alpha-D-muramoyl-L-alanyl-gamma-D-glutamyl-meso-2,6-diaminopimeloyl-D-alanyl-D-alanine + di-trans,octa-cis-undecaprenyl phosphate = di-trans,octa-cis-undecaprenyl diphospho-N-acetyl-alpha-D-muramoyl-L-alanyl-D-glutamyl-meso-2,6-diaminopimeloyl-D-alanyl-D-alanine + UMP</text>
        <dbReference type="Rhea" id="RHEA:28386"/>
        <dbReference type="ChEBI" id="CHEBI:57865"/>
        <dbReference type="ChEBI" id="CHEBI:60392"/>
        <dbReference type="ChEBI" id="CHEBI:61386"/>
        <dbReference type="ChEBI" id="CHEBI:61387"/>
        <dbReference type="EC" id="2.7.8.13"/>
    </reaction>
</comment>
<reference evidence="10" key="2">
    <citation type="journal article" date="2021" name="PeerJ">
        <title>Extensive microbial diversity within the chicken gut microbiome revealed by metagenomics and culture.</title>
        <authorList>
            <person name="Gilroy R."/>
            <person name="Ravi A."/>
            <person name="Getino M."/>
            <person name="Pursley I."/>
            <person name="Horton D.L."/>
            <person name="Alikhan N.F."/>
            <person name="Baker D."/>
            <person name="Gharbi K."/>
            <person name="Hall N."/>
            <person name="Watson M."/>
            <person name="Adriaenssens E.M."/>
            <person name="Foster-Nyarko E."/>
            <person name="Jarju S."/>
            <person name="Secka A."/>
            <person name="Antonio M."/>
            <person name="Oren A."/>
            <person name="Chaudhuri R.R."/>
            <person name="La Ragione R."/>
            <person name="Hildebrand F."/>
            <person name="Pallen M.J."/>
        </authorList>
    </citation>
    <scope>NUCLEOTIDE SEQUENCE</scope>
    <source>
        <strain evidence="10">4920</strain>
    </source>
</reference>
<evidence type="ECO:0000256" key="5">
    <source>
        <dbReference type="ARBA" id="ARBA00022989"/>
    </source>
</evidence>
<comment type="similarity">
    <text evidence="2 7">Belongs to the glycosyltransferase 4 family. MraY subfamily.</text>
</comment>
<dbReference type="Proteomes" id="UP000886743">
    <property type="component" value="Unassembled WGS sequence"/>
</dbReference>
<keyword evidence="6 7" id="KW-0472">Membrane</keyword>
<proteinExistence type="inferred from homology"/>
<comment type="pathway">
    <text evidence="7">Cell wall biogenesis; peptidoglycan biosynthesis.</text>
</comment>
<protein>
    <recommendedName>
        <fullName evidence="7 8">Phospho-N-acetylmuramoyl-pentapeptide-transferase</fullName>
        <ecNumber evidence="7 8">2.7.8.13</ecNumber>
    </recommendedName>
    <alternativeName>
        <fullName evidence="7">UDP-MurNAc-pentapeptide phosphotransferase</fullName>
    </alternativeName>
</protein>
<dbReference type="HAMAP" id="MF_00038">
    <property type="entry name" value="MraY"/>
    <property type="match status" value="1"/>
</dbReference>
<evidence type="ECO:0000256" key="1">
    <source>
        <dbReference type="ARBA" id="ARBA00004141"/>
    </source>
</evidence>
<gene>
    <name evidence="7" type="primary">mraY</name>
    <name evidence="10" type="ORF">IAC74_04190</name>
</gene>
<sequence>MGEIIRQLAPYLITFGIALVVSLLIGPVFIPLLHRLKFGQEIREEGPSWHKKKSGTPTMGGIIFIIGACAATLIMTRETTAVAALLCAVGFGLIGFLDDFIKVVLKRNLGLTALQKLALQIALSVAFVVTLNALGLLHTDIVLPFVKGTLDLGWFYIVFAVFIMVGFVNAVNLTDGLDGLATSVTAVVSLFFAAVSLLCGNGSLAAFLIALTGGCVGFLAFNHYPAKVFMGDTGSLFLGGAISAAALVLKMPLLLVIVGIIYVVEALSVILQVLSFKLTGKRIFKMSPIHHHFEMCGWREVKIVSVFCAVTVVFCVIGYFAAAPFLAL</sequence>
<evidence type="ECO:0000256" key="2">
    <source>
        <dbReference type="ARBA" id="ARBA00005583"/>
    </source>
</evidence>
<keyword evidence="7" id="KW-1003">Cell membrane</keyword>
<organism evidence="10 11">
    <name type="scientific">Candidatus Aphodoplasma excrementigallinarum</name>
    <dbReference type="NCBI Taxonomy" id="2840673"/>
    <lineage>
        <taxon>Bacteria</taxon>
        <taxon>Bacillati</taxon>
        <taxon>Bacillota</taxon>
        <taxon>Clostridia</taxon>
        <taxon>Eubacteriales</taxon>
        <taxon>Candidatus Aphodoplasma</taxon>
    </lineage>
</organism>
<feature type="transmembrane region" description="Helical" evidence="7">
    <location>
        <begin position="204"/>
        <end position="221"/>
    </location>
</feature>
<dbReference type="Pfam" id="PF10555">
    <property type="entry name" value="MraY_sig1"/>
    <property type="match status" value="1"/>
</dbReference>
<dbReference type="GO" id="GO:0009252">
    <property type="term" value="P:peptidoglycan biosynthetic process"/>
    <property type="evidence" value="ECO:0007669"/>
    <property type="project" value="UniProtKB-UniRule"/>
</dbReference>
<evidence type="ECO:0000256" key="6">
    <source>
        <dbReference type="ARBA" id="ARBA00023136"/>
    </source>
</evidence>
<dbReference type="GO" id="GO:0051301">
    <property type="term" value="P:cell division"/>
    <property type="evidence" value="ECO:0007669"/>
    <property type="project" value="UniProtKB-KW"/>
</dbReference>
<keyword evidence="7 9" id="KW-0460">Magnesium</keyword>
<dbReference type="PROSITE" id="PS01348">
    <property type="entry name" value="MRAY_2"/>
    <property type="match status" value="1"/>
</dbReference>
<accession>A0A9D1NH59</accession>
<evidence type="ECO:0000256" key="7">
    <source>
        <dbReference type="HAMAP-Rule" id="MF_00038"/>
    </source>
</evidence>
<dbReference type="NCBIfam" id="TIGR00445">
    <property type="entry name" value="mraY"/>
    <property type="match status" value="1"/>
</dbReference>
<dbReference type="GO" id="GO:0005886">
    <property type="term" value="C:plasma membrane"/>
    <property type="evidence" value="ECO:0007669"/>
    <property type="project" value="UniProtKB-SubCell"/>
</dbReference>
<name>A0A9D1NH59_9FIRM</name>
<dbReference type="InterPro" id="IPR018480">
    <property type="entry name" value="PNAcMuramoyl-5peptid_Trfase_CS"/>
</dbReference>
<dbReference type="PANTHER" id="PTHR22926:SF5">
    <property type="entry name" value="PHOSPHO-N-ACETYLMURAMOYL-PENTAPEPTIDE-TRANSFERASE HOMOLOG"/>
    <property type="match status" value="1"/>
</dbReference>
<dbReference type="Pfam" id="PF00953">
    <property type="entry name" value="Glycos_transf_4"/>
    <property type="match status" value="1"/>
</dbReference>
<keyword evidence="7" id="KW-0131">Cell cycle</keyword>
<dbReference type="AlphaFoldDB" id="A0A9D1NH59"/>
<dbReference type="PROSITE" id="PS01347">
    <property type="entry name" value="MRAY_1"/>
    <property type="match status" value="1"/>
</dbReference>
<feature type="transmembrane region" description="Helical" evidence="7">
    <location>
        <begin position="254"/>
        <end position="276"/>
    </location>
</feature>
<evidence type="ECO:0000256" key="3">
    <source>
        <dbReference type="ARBA" id="ARBA00022679"/>
    </source>
</evidence>
<evidence type="ECO:0000313" key="10">
    <source>
        <dbReference type="EMBL" id="HIV02751.1"/>
    </source>
</evidence>
<feature type="transmembrane region" description="Helical" evidence="7">
    <location>
        <begin position="12"/>
        <end position="33"/>
    </location>
</feature>
<feature type="transmembrane region" description="Helical" evidence="7">
    <location>
        <begin position="117"/>
        <end position="134"/>
    </location>
</feature>
<feature type="transmembrane region" description="Helical" evidence="7">
    <location>
        <begin position="81"/>
        <end position="105"/>
    </location>
</feature>
<keyword evidence="7" id="KW-0133">Cell shape</keyword>
<feature type="transmembrane region" description="Helical" evidence="7">
    <location>
        <begin position="154"/>
        <end position="173"/>
    </location>
</feature>
<feature type="binding site" evidence="9">
    <location>
        <position position="232"/>
    </location>
    <ligand>
        <name>Mg(2+)</name>
        <dbReference type="ChEBI" id="CHEBI:18420"/>
    </ligand>
</feature>
<dbReference type="GO" id="GO:0008360">
    <property type="term" value="P:regulation of cell shape"/>
    <property type="evidence" value="ECO:0007669"/>
    <property type="project" value="UniProtKB-KW"/>
</dbReference>
<feature type="transmembrane region" description="Helical" evidence="7">
    <location>
        <begin position="180"/>
        <end position="198"/>
    </location>
</feature>
<dbReference type="EMBL" id="DVOF01000123">
    <property type="protein sequence ID" value="HIV02751.1"/>
    <property type="molecule type" value="Genomic_DNA"/>
</dbReference>
<dbReference type="InterPro" id="IPR000715">
    <property type="entry name" value="Glycosyl_transferase_4"/>
</dbReference>
<evidence type="ECO:0000256" key="4">
    <source>
        <dbReference type="ARBA" id="ARBA00022692"/>
    </source>
</evidence>
<keyword evidence="4 7" id="KW-0812">Transmembrane</keyword>
<dbReference type="PANTHER" id="PTHR22926">
    <property type="entry name" value="PHOSPHO-N-ACETYLMURAMOYL-PENTAPEPTIDE-TRANSFERASE"/>
    <property type="match status" value="1"/>
</dbReference>
<keyword evidence="7" id="KW-0573">Peptidoglycan synthesis</keyword>
<dbReference type="GO" id="GO:0046872">
    <property type="term" value="F:metal ion binding"/>
    <property type="evidence" value="ECO:0007669"/>
    <property type="project" value="UniProtKB-KW"/>
</dbReference>